<gene>
    <name evidence="2" type="ORF">TL10_10945</name>
</gene>
<dbReference type="RefSeq" id="WP_043985678.1">
    <property type="nucleotide sequence ID" value="NZ_JXST01000013.1"/>
</dbReference>
<keyword evidence="3" id="KW-1185">Reference proteome</keyword>
<dbReference type="EMBL" id="JXST01000013">
    <property type="protein sequence ID" value="KIU16825.1"/>
    <property type="molecule type" value="Genomic_DNA"/>
</dbReference>
<dbReference type="PATRIC" id="fig|280871.6.peg.2270"/>
<keyword evidence="1" id="KW-0143">Chaperone</keyword>
<dbReference type="OrthoDB" id="8677206at2"/>
<dbReference type="GO" id="GO:0016151">
    <property type="term" value="F:nickel cation binding"/>
    <property type="evidence" value="ECO:0007669"/>
    <property type="project" value="InterPro"/>
</dbReference>
<evidence type="ECO:0000256" key="1">
    <source>
        <dbReference type="ARBA" id="ARBA00023186"/>
    </source>
</evidence>
<organism evidence="2 3">
    <name type="scientific">Mycolicibacterium llatzerense</name>
    <dbReference type="NCBI Taxonomy" id="280871"/>
    <lineage>
        <taxon>Bacteria</taxon>
        <taxon>Bacillati</taxon>
        <taxon>Actinomycetota</taxon>
        <taxon>Actinomycetes</taxon>
        <taxon>Mycobacteriales</taxon>
        <taxon>Mycobacteriaceae</taxon>
        <taxon>Mycolicibacterium</taxon>
    </lineage>
</organism>
<dbReference type="Proteomes" id="UP000032221">
    <property type="component" value="Unassembled WGS sequence"/>
</dbReference>
<comment type="caution">
    <text evidence="2">The sequence shown here is derived from an EMBL/GenBank/DDBJ whole genome shotgun (WGS) entry which is preliminary data.</text>
</comment>
<dbReference type="InterPro" id="IPR002669">
    <property type="entry name" value="UreD"/>
</dbReference>
<reference evidence="2 3" key="1">
    <citation type="submission" date="2015-01" db="EMBL/GenBank/DDBJ databases">
        <title>Genome sequence of Mycobacterium llatzerense and Mycobacterium immunogenum recovered from brain abscess.</title>
        <authorList>
            <person name="Greninger A.L."/>
            <person name="Langelier C."/>
            <person name="Cunningham G."/>
            <person name="Chiu C.Y."/>
            <person name="Miller S."/>
        </authorList>
    </citation>
    <scope>NUCLEOTIDE SEQUENCE [LARGE SCALE GENOMIC DNA]</scope>
    <source>
        <strain evidence="2 3">CLUC14</strain>
    </source>
</reference>
<protein>
    <submittedName>
        <fullName evidence="2">Urease accessory protein UreD</fullName>
    </submittedName>
</protein>
<dbReference type="AlphaFoldDB" id="A0A0D1L7A7"/>
<name>A0A0D1L7A7_9MYCO</name>
<proteinExistence type="predicted"/>
<sequence length="219" mass="23355">MHTQVLIVAAPGRGPRIECVGGVAARRTAPDTVHLVSTAATPLGGDTIDVRVIVAAGARLRVRSVAAMMVLPGAATTRSRSSWDLEVAGELDLDPEPTVIAGGSSHQATTRLQIADEGRVRLRERVQVGRSGEQHGFWEGALNVDCDALPVVRHRVELGAGAVSDDEIAAPRAYVSEFLYPESDFGVIRNAERYESRRDQVVMALADGGCLSAWQGPRL</sequence>
<evidence type="ECO:0000313" key="3">
    <source>
        <dbReference type="Proteomes" id="UP000032221"/>
    </source>
</evidence>
<dbReference type="STRING" id="280871.TL10_10945"/>
<dbReference type="Pfam" id="PF01774">
    <property type="entry name" value="UreD"/>
    <property type="match status" value="1"/>
</dbReference>
<accession>A0A0D1L7A7</accession>
<evidence type="ECO:0000313" key="2">
    <source>
        <dbReference type="EMBL" id="KIU16825.1"/>
    </source>
</evidence>